<name>A0A4E0S338_FASHE</name>
<keyword evidence="1" id="KW-0812">Transmembrane</keyword>
<proteinExistence type="predicted"/>
<reference evidence="3" key="1">
    <citation type="submission" date="2019-03" db="EMBL/GenBank/DDBJ databases">
        <title>Improved annotation for the trematode Fasciola hepatica.</title>
        <authorList>
            <person name="Choi Y.-J."/>
            <person name="Martin J."/>
            <person name="Mitreva M."/>
        </authorList>
    </citation>
    <scope>NUCLEOTIDE SEQUENCE [LARGE SCALE GENOMIC DNA]</scope>
</reference>
<evidence type="ECO:0000256" key="1">
    <source>
        <dbReference type="SAM" id="Phobius"/>
    </source>
</evidence>
<feature type="transmembrane region" description="Helical" evidence="1">
    <location>
        <begin position="353"/>
        <end position="377"/>
    </location>
</feature>
<dbReference type="AlphaFoldDB" id="A0A4E0S338"/>
<dbReference type="SUPFAM" id="SSF48726">
    <property type="entry name" value="Immunoglobulin"/>
    <property type="match status" value="1"/>
</dbReference>
<dbReference type="PROSITE" id="PS50835">
    <property type="entry name" value="IG_LIKE"/>
    <property type="match status" value="1"/>
</dbReference>
<evidence type="ECO:0000313" key="4">
    <source>
        <dbReference type="Proteomes" id="UP000230066"/>
    </source>
</evidence>
<sequence length="414" mass="47972">MCRNENDTAHVANYIYTHVDTVWSSESLNDEIKLPAISKMNTIVEKVEEIRASQKELKEDLANIGGLVTEIYGPLELTYRFQDNLPTSTLCGPIRVRLDRTCFVRINPDIQSQMFHEDEEEKFIYAMIRHAFDSLTSWRFVVMPSEIQAKMRVARLQAYELGFPLFENDTDMYIPCRFSLFQQLFSLQGKFYPLKKRGIHVTIDYHIKCQELDPMELISMSLERDIGKMKTMLLGVDDTRYMKLETVIMENTEEIRLSCRFSRSVDCTSNMKPVLWRSDAGQAFARRTALDERIYVSGSCDLVIRSVVLNDSGVYKCFIRDPHNPAKWHRAPKLAYRVKVERTNYKLPQKNDIIIGLTILIGWSICVLVLWTILLIFNQQVHSTALSVAKARQNRRNETAGIEMDFPIDTESPI</sequence>
<evidence type="ECO:0000259" key="2">
    <source>
        <dbReference type="PROSITE" id="PS50835"/>
    </source>
</evidence>
<dbReference type="InterPro" id="IPR013783">
    <property type="entry name" value="Ig-like_fold"/>
</dbReference>
<gene>
    <name evidence="3" type="ORF">D915_002409</name>
</gene>
<dbReference type="InterPro" id="IPR036179">
    <property type="entry name" value="Ig-like_dom_sf"/>
</dbReference>
<dbReference type="Proteomes" id="UP000230066">
    <property type="component" value="Unassembled WGS sequence"/>
</dbReference>
<comment type="caution">
    <text evidence="3">The sequence shown here is derived from an EMBL/GenBank/DDBJ whole genome shotgun (WGS) entry which is preliminary data.</text>
</comment>
<organism evidence="3 4">
    <name type="scientific">Fasciola hepatica</name>
    <name type="common">Liver fluke</name>
    <dbReference type="NCBI Taxonomy" id="6192"/>
    <lineage>
        <taxon>Eukaryota</taxon>
        <taxon>Metazoa</taxon>
        <taxon>Spiralia</taxon>
        <taxon>Lophotrochozoa</taxon>
        <taxon>Platyhelminthes</taxon>
        <taxon>Trematoda</taxon>
        <taxon>Digenea</taxon>
        <taxon>Plagiorchiida</taxon>
        <taxon>Echinostomata</taxon>
        <taxon>Echinostomatoidea</taxon>
        <taxon>Fasciolidae</taxon>
        <taxon>Fasciola</taxon>
    </lineage>
</organism>
<feature type="domain" description="Ig-like" evidence="2">
    <location>
        <begin position="253"/>
        <end position="335"/>
    </location>
</feature>
<accession>A0A4E0S338</accession>
<dbReference type="EMBL" id="JXXN02000617">
    <property type="protein sequence ID" value="THD26830.1"/>
    <property type="molecule type" value="Genomic_DNA"/>
</dbReference>
<dbReference type="InterPro" id="IPR007110">
    <property type="entry name" value="Ig-like_dom"/>
</dbReference>
<protein>
    <recommendedName>
        <fullName evidence="2">Ig-like domain-containing protein</fullName>
    </recommendedName>
</protein>
<evidence type="ECO:0000313" key="3">
    <source>
        <dbReference type="EMBL" id="THD26830.1"/>
    </source>
</evidence>
<keyword evidence="4" id="KW-1185">Reference proteome</keyword>
<keyword evidence="1" id="KW-0472">Membrane</keyword>
<keyword evidence="1" id="KW-1133">Transmembrane helix</keyword>
<dbReference type="Gene3D" id="2.60.40.10">
    <property type="entry name" value="Immunoglobulins"/>
    <property type="match status" value="1"/>
</dbReference>